<name>A0ABY8RJ92_9HYPH</name>
<sequence>MSTGNRTGLYVRFAESDPAAGEQRTAQMDAHKAYLRSEETMPLGFRILASGPMQAESAGSSAALVIAEARCIEDMIAFSAADPFVVHGVYKCVRILRWTPTLSRISGLKPD</sequence>
<dbReference type="SUPFAM" id="SSF54909">
    <property type="entry name" value="Dimeric alpha+beta barrel"/>
    <property type="match status" value="1"/>
</dbReference>
<evidence type="ECO:0000313" key="4">
    <source>
        <dbReference type="Proteomes" id="UP001225611"/>
    </source>
</evidence>
<organism evidence="3 4">
    <name type="scientific">Agrobacterium cucumeris</name>
    <dbReference type="NCBI Taxonomy" id="2862866"/>
    <lineage>
        <taxon>Bacteria</taxon>
        <taxon>Pseudomonadati</taxon>
        <taxon>Pseudomonadota</taxon>
        <taxon>Alphaproteobacteria</taxon>
        <taxon>Hyphomicrobiales</taxon>
        <taxon>Rhizobiaceae</taxon>
        <taxon>Rhizobium/Agrobacterium group</taxon>
        <taxon>Agrobacterium</taxon>
    </lineage>
</organism>
<dbReference type="InterPro" id="IPR005545">
    <property type="entry name" value="YCII"/>
</dbReference>
<evidence type="ECO:0000256" key="1">
    <source>
        <dbReference type="ARBA" id="ARBA00007689"/>
    </source>
</evidence>
<dbReference type="Proteomes" id="UP001225611">
    <property type="component" value="Chromosome 1"/>
</dbReference>
<gene>
    <name evidence="3" type="ORF">KZ699_11050</name>
</gene>
<evidence type="ECO:0000313" key="3">
    <source>
        <dbReference type="EMBL" id="WHO07617.1"/>
    </source>
</evidence>
<feature type="domain" description="YCII-related" evidence="2">
    <location>
        <begin position="9"/>
        <end position="99"/>
    </location>
</feature>
<evidence type="ECO:0000259" key="2">
    <source>
        <dbReference type="Pfam" id="PF03795"/>
    </source>
</evidence>
<dbReference type="RefSeq" id="WP_269703375.1">
    <property type="nucleotide sequence ID" value="NZ_CP080387.1"/>
</dbReference>
<proteinExistence type="inferred from homology"/>
<dbReference type="InterPro" id="IPR011008">
    <property type="entry name" value="Dimeric_a/b-barrel"/>
</dbReference>
<comment type="similarity">
    <text evidence="1">Belongs to the YciI family.</text>
</comment>
<keyword evidence="4" id="KW-1185">Reference proteome</keyword>
<dbReference type="Gene3D" id="3.30.70.1060">
    <property type="entry name" value="Dimeric alpha+beta barrel"/>
    <property type="match status" value="1"/>
</dbReference>
<dbReference type="Pfam" id="PF03795">
    <property type="entry name" value="YCII"/>
    <property type="match status" value="1"/>
</dbReference>
<dbReference type="EMBL" id="CP080387">
    <property type="protein sequence ID" value="WHO07617.1"/>
    <property type="molecule type" value="Genomic_DNA"/>
</dbReference>
<reference evidence="3 4" key="1">
    <citation type="journal article" date="2023" name="Syst. Appl. Microbiol.">
        <title>Agrobacterium cucumeris sp. nov. isolated from crazy roots on cucumber (Cucumis sativus).</title>
        <authorList>
            <person name="Warabieda M."/>
            <person name="Kuzmanovic N."/>
            <person name="Trzcinski P."/>
            <person name="Pulawska J."/>
        </authorList>
    </citation>
    <scope>NUCLEOTIDE SEQUENCE [LARGE SCALE GENOMIC DNA]</scope>
    <source>
        <strain evidence="3 4">O132</strain>
    </source>
</reference>
<accession>A0ABY8RJ92</accession>
<protein>
    <submittedName>
        <fullName evidence="3">YciI family protein</fullName>
    </submittedName>
</protein>